<evidence type="ECO:0000259" key="11">
    <source>
        <dbReference type="PROSITE" id="PS50893"/>
    </source>
</evidence>
<dbReference type="Pfam" id="PF00005">
    <property type="entry name" value="ABC_tran"/>
    <property type="match status" value="1"/>
</dbReference>
<keyword evidence="4" id="KW-0862">Zinc</keyword>
<dbReference type="PANTHER" id="PTHR42734:SF9">
    <property type="entry name" value="ZINC IMPORT ATP-BINDING PROTEIN ZNUC"/>
    <property type="match status" value="1"/>
</dbReference>
<dbReference type="PROSITE" id="PS00211">
    <property type="entry name" value="ABC_TRANSPORTER_1"/>
    <property type="match status" value="1"/>
</dbReference>
<dbReference type="InterPro" id="IPR027417">
    <property type="entry name" value="P-loop_NTPase"/>
</dbReference>
<keyword evidence="3" id="KW-0547">Nucleotide-binding</keyword>
<keyword evidence="2" id="KW-1003">Cell membrane</keyword>
<evidence type="ECO:0000256" key="2">
    <source>
        <dbReference type="ARBA" id="ARBA00022475"/>
    </source>
</evidence>
<evidence type="ECO:0000256" key="5">
    <source>
        <dbReference type="ARBA" id="ARBA00022840"/>
    </source>
</evidence>
<evidence type="ECO:0000313" key="12">
    <source>
        <dbReference type="EMBL" id="AWB47232.1"/>
    </source>
</evidence>
<keyword evidence="7" id="KW-1278">Translocase</keyword>
<evidence type="ECO:0000256" key="10">
    <source>
        <dbReference type="SAM" id="MobiDB-lite"/>
    </source>
</evidence>
<evidence type="ECO:0000256" key="4">
    <source>
        <dbReference type="ARBA" id="ARBA00022833"/>
    </source>
</evidence>
<keyword evidence="6" id="KW-0864">Zinc transport</keyword>
<feature type="domain" description="ABC transporter" evidence="11">
    <location>
        <begin position="4"/>
        <end position="219"/>
    </location>
</feature>
<dbReference type="Gene3D" id="3.40.50.300">
    <property type="entry name" value="P-loop containing nucleotide triphosphate hydrolases"/>
    <property type="match status" value="1"/>
</dbReference>
<dbReference type="GO" id="GO:0006829">
    <property type="term" value="P:zinc ion transport"/>
    <property type="evidence" value="ECO:0007669"/>
    <property type="project" value="UniProtKB-KW"/>
</dbReference>
<dbReference type="GO" id="GO:0005524">
    <property type="term" value="F:ATP binding"/>
    <property type="evidence" value="ECO:0007669"/>
    <property type="project" value="UniProtKB-KW"/>
</dbReference>
<gene>
    <name evidence="12" type="primary">znuC</name>
    <name evidence="12" type="synonym">yebM</name>
    <name evidence="12" type="ORF">HYN69_00800</name>
</gene>
<reference evidence="12 13" key="1">
    <citation type="submission" date="2018-04" db="EMBL/GenBank/DDBJ databases">
        <title>Genome sequencing of Gemmobacter.</title>
        <authorList>
            <person name="Yi H."/>
            <person name="Baek M.-G."/>
        </authorList>
    </citation>
    <scope>NUCLEOTIDE SEQUENCE [LARGE SCALE GENOMIC DNA]</scope>
    <source>
        <strain evidence="12 13">HYN0069</strain>
    </source>
</reference>
<dbReference type="Proteomes" id="UP000244496">
    <property type="component" value="Chromosome"/>
</dbReference>
<dbReference type="KEGG" id="geh:HYN69_00800"/>
<dbReference type="CDD" id="cd03235">
    <property type="entry name" value="ABC_Metallic_Cations"/>
    <property type="match status" value="1"/>
</dbReference>
<keyword evidence="8" id="KW-0406">Ion transport</keyword>
<organism evidence="12 13">
    <name type="scientific">Paragemmobacter aquarius</name>
    <dbReference type="NCBI Taxonomy" id="2169400"/>
    <lineage>
        <taxon>Bacteria</taxon>
        <taxon>Pseudomonadati</taxon>
        <taxon>Pseudomonadota</taxon>
        <taxon>Alphaproteobacteria</taxon>
        <taxon>Rhodobacterales</taxon>
        <taxon>Paracoccaceae</taxon>
        <taxon>Paragemmobacter</taxon>
    </lineage>
</organism>
<keyword evidence="5 12" id="KW-0067">ATP-binding</keyword>
<dbReference type="PANTHER" id="PTHR42734">
    <property type="entry name" value="METAL TRANSPORT SYSTEM ATP-BINDING PROTEIN TM_0124-RELATED"/>
    <property type="match status" value="1"/>
</dbReference>
<dbReference type="RefSeq" id="WP_108434061.1">
    <property type="nucleotide sequence ID" value="NZ_CP028918.1"/>
</dbReference>
<feature type="region of interest" description="Disordered" evidence="10">
    <location>
        <begin position="233"/>
        <end position="260"/>
    </location>
</feature>
<keyword evidence="13" id="KW-1185">Reference proteome</keyword>
<dbReference type="InterPro" id="IPR017871">
    <property type="entry name" value="ABC_transporter-like_CS"/>
</dbReference>
<dbReference type="InterPro" id="IPR050153">
    <property type="entry name" value="Metal_Ion_Import_ABC"/>
</dbReference>
<evidence type="ECO:0000256" key="3">
    <source>
        <dbReference type="ARBA" id="ARBA00022741"/>
    </source>
</evidence>
<evidence type="ECO:0000256" key="7">
    <source>
        <dbReference type="ARBA" id="ARBA00022967"/>
    </source>
</evidence>
<evidence type="ECO:0000256" key="9">
    <source>
        <dbReference type="ARBA" id="ARBA00023136"/>
    </source>
</evidence>
<sequence>MSLIEAQDLTVRLDGNEVLTGVSMRVKAGEIVTILGPNGSGKSTLLRALLGILPLAAGVVTRAKGLRVGYVPQRLAVDRTLPMTVRRFLSLPVRVGDPEAAAALARVGVPDVAARQMGELSGGQFQRVLLARALLARPQVLILDEPTQGLDQPGEAAFYRLIEEVRRETGVAVLMVSHDLHVVMAASDRVICLNGHICCEGTPRVVSTAPEYRALFGLGTQGALALYQHVHDHEHGHGHSGGHHDHHDHAEHDHAHHDHA</sequence>
<dbReference type="AlphaFoldDB" id="A0A2S0UHD2"/>
<proteinExistence type="predicted"/>
<evidence type="ECO:0000256" key="6">
    <source>
        <dbReference type="ARBA" id="ARBA00022906"/>
    </source>
</evidence>
<evidence type="ECO:0000256" key="1">
    <source>
        <dbReference type="ARBA" id="ARBA00022448"/>
    </source>
</evidence>
<keyword evidence="9" id="KW-0472">Membrane</keyword>
<name>A0A2S0UHD2_9RHOB</name>
<evidence type="ECO:0000256" key="8">
    <source>
        <dbReference type="ARBA" id="ARBA00023065"/>
    </source>
</evidence>
<dbReference type="SUPFAM" id="SSF52540">
    <property type="entry name" value="P-loop containing nucleoside triphosphate hydrolases"/>
    <property type="match status" value="1"/>
</dbReference>
<protein>
    <submittedName>
        <fullName evidence="12">Zinc ABC transporter ATP-binding protein ZnuC</fullName>
    </submittedName>
</protein>
<dbReference type="GO" id="GO:0010043">
    <property type="term" value="P:response to zinc ion"/>
    <property type="evidence" value="ECO:0007669"/>
    <property type="project" value="TreeGrafter"/>
</dbReference>
<keyword evidence="1" id="KW-0813">Transport</keyword>
<dbReference type="PROSITE" id="PS50893">
    <property type="entry name" value="ABC_TRANSPORTER_2"/>
    <property type="match status" value="1"/>
</dbReference>
<dbReference type="GO" id="GO:0016887">
    <property type="term" value="F:ATP hydrolysis activity"/>
    <property type="evidence" value="ECO:0007669"/>
    <property type="project" value="InterPro"/>
</dbReference>
<dbReference type="InterPro" id="IPR003593">
    <property type="entry name" value="AAA+_ATPase"/>
</dbReference>
<dbReference type="EMBL" id="CP028918">
    <property type="protein sequence ID" value="AWB47232.1"/>
    <property type="molecule type" value="Genomic_DNA"/>
</dbReference>
<dbReference type="OrthoDB" id="9806726at2"/>
<accession>A0A2S0UHD2</accession>
<evidence type="ECO:0000313" key="13">
    <source>
        <dbReference type="Proteomes" id="UP000244496"/>
    </source>
</evidence>
<dbReference type="InterPro" id="IPR003439">
    <property type="entry name" value="ABC_transporter-like_ATP-bd"/>
</dbReference>
<dbReference type="SMART" id="SM00382">
    <property type="entry name" value="AAA"/>
    <property type="match status" value="1"/>
</dbReference>